<accession>A0A1I4DUU2</accession>
<sequence length="139" mass="15354">MRFVLILMMGWGVPALAQDTPPAAQVEQLPLQDIIRQQLDAFNARDVDLAWTFASPMIQGMFGNPGNFGVMVSEGYPMVWDNSAAKFMAQREVDGRIYQQVMVQDTNGALHVLEYAMIQTAQGWKIDGVSLLPPPDVGV</sequence>
<feature type="chain" id="PRO_5011447498" description="DUF4864 domain-containing protein" evidence="1">
    <location>
        <begin position="18"/>
        <end position="139"/>
    </location>
</feature>
<keyword evidence="1" id="KW-0732">Signal</keyword>
<dbReference type="OrthoDB" id="9130422at2"/>
<evidence type="ECO:0000256" key="1">
    <source>
        <dbReference type="SAM" id="SignalP"/>
    </source>
</evidence>
<organism evidence="2 3">
    <name type="scientific">Loktanella salsilacus</name>
    <dbReference type="NCBI Taxonomy" id="195913"/>
    <lineage>
        <taxon>Bacteria</taxon>
        <taxon>Pseudomonadati</taxon>
        <taxon>Pseudomonadota</taxon>
        <taxon>Alphaproteobacteria</taxon>
        <taxon>Rhodobacterales</taxon>
        <taxon>Roseobacteraceae</taxon>
        <taxon>Loktanella</taxon>
    </lineage>
</organism>
<evidence type="ECO:0008006" key="4">
    <source>
        <dbReference type="Google" id="ProtNLM"/>
    </source>
</evidence>
<dbReference type="RefSeq" id="WP_090186782.1">
    <property type="nucleotide sequence ID" value="NZ_FOTF01000005.1"/>
</dbReference>
<feature type="signal peptide" evidence="1">
    <location>
        <begin position="1"/>
        <end position="17"/>
    </location>
</feature>
<evidence type="ECO:0000313" key="2">
    <source>
        <dbReference type="EMBL" id="SFK96709.1"/>
    </source>
</evidence>
<gene>
    <name evidence="2" type="ORF">SAMN04488004_10556</name>
</gene>
<protein>
    <recommendedName>
        <fullName evidence="4">DUF4864 domain-containing protein</fullName>
    </recommendedName>
</protein>
<dbReference type="Pfam" id="PF16156">
    <property type="entry name" value="DUF4864"/>
    <property type="match status" value="1"/>
</dbReference>
<reference evidence="2 3" key="1">
    <citation type="submission" date="2016-10" db="EMBL/GenBank/DDBJ databases">
        <authorList>
            <person name="de Groot N.N."/>
        </authorList>
    </citation>
    <scope>NUCLEOTIDE SEQUENCE [LARGE SCALE GENOMIC DNA]</scope>
    <source>
        <strain evidence="2 3">DSM 16199</strain>
    </source>
</reference>
<keyword evidence="3" id="KW-1185">Reference proteome</keyword>
<dbReference type="InterPro" id="IPR032347">
    <property type="entry name" value="DUF4864"/>
</dbReference>
<dbReference type="STRING" id="195913.SAMN04488004_10556"/>
<name>A0A1I4DUU2_9RHOB</name>
<proteinExistence type="predicted"/>
<dbReference type="EMBL" id="FOTF01000005">
    <property type="protein sequence ID" value="SFK96709.1"/>
    <property type="molecule type" value="Genomic_DNA"/>
</dbReference>
<dbReference type="Proteomes" id="UP000199550">
    <property type="component" value="Unassembled WGS sequence"/>
</dbReference>
<dbReference type="AlphaFoldDB" id="A0A1I4DUU2"/>
<evidence type="ECO:0000313" key="3">
    <source>
        <dbReference type="Proteomes" id="UP000199550"/>
    </source>
</evidence>